<organism evidence="1 2">
    <name type="scientific">Irpex rosettiformis</name>
    <dbReference type="NCBI Taxonomy" id="378272"/>
    <lineage>
        <taxon>Eukaryota</taxon>
        <taxon>Fungi</taxon>
        <taxon>Dikarya</taxon>
        <taxon>Basidiomycota</taxon>
        <taxon>Agaricomycotina</taxon>
        <taxon>Agaricomycetes</taxon>
        <taxon>Polyporales</taxon>
        <taxon>Irpicaceae</taxon>
        <taxon>Irpex</taxon>
    </lineage>
</organism>
<comment type="caution">
    <text evidence="1">The sequence shown here is derived from an EMBL/GenBank/DDBJ whole genome shotgun (WGS) entry which is preliminary data.</text>
</comment>
<proteinExistence type="predicted"/>
<gene>
    <name evidence="1" type="ORF">BDY19DRAFT_33509</name>
</gene>
<reference evidence="1" key="1">
    <citation type="journal article" date="2021" name="Environ. Microbiol.">
        <title>Gene family expansions and transcriptome signatures uncover fungal adaptations to wood decay.</title>
        <authorList>
            <person name="Hage H."/>
            <person name="Miyauchi S."/>
            <person name="Viragh M."/>
            <person name="Drula E."/>
            <person name="Min B."/>
            <person name="Chaduli D."/>
            <person name="Navarro D."/>
            <person name="Favel A."/>
            <person name="Norest M."/>
            <person name="Lesage-Meessen L."/>
            <person name="Balint B."/>
            <person name="Merenyi Z."/>
            <person name="de Eugenio L."/>
            <person name="Morin E."/>
            <person name="Martinez A.T."/>
            <person name="Baldrian P."/>
            <person name="Stursova M."/>
            <person name="Martinez M.J."/>
            <person name="Novotny C."/>
            <person name="Magnuson J.K."/>
            <person name="Spatafora J.W."/>
            <person name="Maurice S."/>
            <person name="Pangilinan J."/>
            <person name="Andreopoulos W."/>
            <person name="LaButti K."/>
            <person name="Hundley H."/>
            <person name="Na H."/>
            <person name="Kuo A."/>
            <person name="Barry K."/>
            <person name="Lipzen A."/>
            <person name="Henrissat B."/>
            <person name="Riley R."/>
            <person name="Ahrendt S."/>
            <person name="Nagy L.G."/>
            <person name="Grigoriev I.V."/>
            <person name="Martin F."/>
            <person name="Rosso M.N."/>
        </authorList>
    </citation>
    <scope>NUCLEOTIDE SEQUENCE</scope>
    <source>
        <strain evidence="1">CBS 384.51</strain>
    </source>
</reference>
<dbReference type="EMBL" id="MU274900">
    <property type="protein sequence ID" value="KAI0094634.1"/>
    <property type="molecule type" value="Genomic_DNA"/>
</dbReference>
<dbReference type="Proteomes" id="UP001055072">
    <property type="component" value="Unassembled WGS sequence"/>
</dbReference>
<evidence type="ECO:0000313" key="2">
    <source>
        <dbReference type="Proteomes" id="UP001055072"/>
    </source>
</evidence>
<evidence type="ECO:0000313" key="1">
    <source>
        <dbReference type="EMBL" id="KAI0094634.1"/>
    </source>
</evidence>
<accession>A0ACB8UK35</accession>
<name>A0ACB8UK35_9APHY</name>
<protein>
    <submittedName>
        <fullName evidence="1">Elongator complex protein 4</fullName>
    </submittedName>
</protein>
<sequence>MSSFKRRSTKQTLTPPGTRILLGSTSNLITSTGIPSLDDILGGGLPLSCSQLILAPDVHSAYGELVQKYFVVQGLAAGQAVCVINEGARSFLEGCMWLPGANSLPASINSAGPGREDEEDESSQKHDAKIKIAWRYEQMKQFQTSVSSSTQSADDFCRVFDLTSRLPVSTIDAALSAKQLVIFDVPISDSAMATTRSMLKHISDFLVTYEEEQKEVATPLRICIPGLGSPAWGDIEPQVICYFLYAFRSLLRTHPHVCASISLPPHLCIEKWGGPGWVQKLGWLSDASLSLTAFSANPSLTALFPTYHGFVHIHSLPAPSTLVSPSDKYSMLRGLTSSGENNLAFKCMRKRLIFETLHLDVEGGIGERRMPPAAATVTVGGLAHDHSSHGHGGAASIQVQVEEVQNKVELVSVAEDAAQGKTEAVTTSSFVKKPKHRKKVAFTSDRPDLYDF</sequence>
<keyword evidence="2" id="KW-1185">Reference proteome</keyword>